<protein>
    <recommendedName>
        <fullName evidence="9">Aminotransferase class I/classII large domain-containing protein</fullName>
    </recommendedName>
</protein>
<name>A0A7U3Q218_EPIFF</name>
<keyword evidence="6" id="KW-0808">Transferase</keyword>
<evidence type="ECO:0000259" key="9">
    <source>
        <dbReference type="Pfam" id="PF00155"/>
    </source>
</evidence>
<dbReference type="AlphaFoldDB" id="A0A7U3Q218"/>
<dbReference type="Pfam" id="PF00155">
    <property type="entry name" value="Aminotran_1_2"/>
    <property type="match status" value="1"/>
</dbReference>
<dbReference type="EMBL" id="CP031390">
    <property type="protein sequence ID" value="QPH15942.1"/>
    <property type="molecule type" value="Genomic_DNA"/>
</dbReference>
<reference evidence="10 11" key="1">
    <citation type="journal article" date="2018" name="PLoS Genet.">
        <title>Repeat elements organise 3D genome structure and mediate transcription in the filamentous fungus Epichloe festucae.</title>
        <authorList>
            <person name="Winter D.J."/>
            <person name="Ganley A.R.D."/>
            <person name="Young C.A."/>
            <person name="Liachko I."/>
            <person name="Schardl C.L."/>
            <person name="Dupont P.Y."/>
            <person name="Berry D."/>
            <person name="Ram A."/>
            <person name="Scott B."/>
            <person name="Cox M.P."/>
        </authorList>
    </citation>
    <scope>NUCLEOTIDE SEQUENCE [LARGE SCALE GENOMIC DNA]</scope>
    <source>
        <strain evidence="10 11">Fl1</strain>
    </source>
</reference>
<gene>
    <name evidence="10" type="ORF">C2857_000481</name>
</gene>
<dbReference type="GO" id="GO:0004069">
    <property type="term" value="F:L-aspartate:2-oxoglutarate aminotransferase activity"/>
    <property type="evidence" value="ECO:0007669"/>
    <property type="project" value="TreeGrafter"/>
</dbReference>
<dbReference type="Gene3D" id="3.90.1150.10">
    <property type="entry name" value="Aspartate Aminotransferase, domain 1"/>
    <property type="match status" value="1"/>
</dbReference>
<comment type="cofactor">
    <cofactor evidence="1 8">
        <name>pyridoxal 5'-phosphate</name>
        <dbReference type="ChEBI" id="CHEBI:597326"/>
    </cofactor>
</comment>
<dbReference type="PRINTS" id="PR00799">
    <property type="entry name" value="TRANSAMINASE"/>
</dbReference>
<dbReference type="InterPro" id="IPR015422">
    <property type="entry name" value="PyrdxlP-dep_Trfase_small"/>
</dbReference>
<comment type="similarity">
    <text evidence="2">Belongs to the class-I pyridoxal-phosphate-dependent aminotransferase family.</text>
</comment>
<dbReference type="PANTHER" id="PTHR11879:SF20">
    <property type="entry name" value="ASPARTATE AMINOTRANSFERASE"/>
    <property type="match status" value="1"/>
</dbReference>
<proteinExistence type="inferred from homology"/>
<evidence type="ECO:0000256" key="5">
    <source>
        <dbReference type="ARBA" id="ARBA00022576"/>
    </source>
</evidence>
<dbReference type="OrthoDB" id="6752799at2759"/>
<dbReference type="GO" id="GO:0006532">
    <property type="term" value="P:aspartate biosynthetic process"/>
    <property type="evidence" value="ECO:0007669"/>
    <property type="project" value="TreeGrafter"/>
</dbReference>
<accession>A0A7U3Q218</accession>
<keyword evidence="5" id="KW-0032">Aminotransferase</keyword>
<evidence type="ECO:0000313" key="11">
    <source>
        <dbReference type="Proteomes" id="UP000594364"/>
    </source>
</evidence>
<sequence>MAYHPFGLIPRGELEPLNALQDQYRKDTNGHRIRLMAGVYKSELGEPFFLPAVKAARQRLFDDPNWNHEYPASHLGTKRFRSLCEALFFRKDCLLLQEGCIASMQCLGASGACHMGAVVLNLHYTPFRNGELGKLYIPEQTWGLGTELLPWYSSALASLDIDALIEAIECLPPRSVIVLQTAGNNPTGCDPSKSQWTAVAEVFARRDHLAFLDAAYPGFVTGDVELDCEPIRIFAEANVPIILAATFGKSFGLYGERVGILSFTLPSKGVASRVEDHMKLLARAETGAQPAFGAAIVEIILSDSELRRTWQDSVRQMAAELQKRRSLLKAELVTLQTPGRWDTITKQVGMFFFTGFTYDQVTRLREHHHVYLQDTGRMAISSVGYSTNSQLEQT</sequence>
<dbReference type="InterPro" id="IPR015421">
    <property type="entry name" value="PyrdxlP-dep_Trfase_major"/>
</dbReference>
<keyword evidence="11" id="KW-1185">Reference proteome</keyword>
<dbReference type="InterPro" id="IPR001917">
    <property type="entry name" value="Aminotrans_II_pyridoxalP_BS"/>
</dbReference>
<comment type="similarity">
    <text evidence="3 8">Belongs to the class-II pyridoxal-phosphate-dependent aminotransferase family.</text>
</comment>
<dbReference type="Gene3D" id="3.40.640.10">
    <property type="entry name" value="Type I PLP-dependent aspartate aminotransferase-like (Major domain)"/>
    <property type="match status" value="1"/>
</dbReference>
<organism evidence="10 11">
    <name type="scientific">Epichloe festucae (strain Fl1)</name>
    <dbReference type="NCBI Taxonomy" id="877507"/>
    <lineage>
        <taxon>Eukaryota</taxon>
        <taxon>Fungi</taxon>
        <taxon>Dikarya</taxon>
        <taxon>Ascomycota</taxon>
        <taxon>Pezizomycotina</taxon>
        <taxon>Sordariomycetes</taxon>
        <taxon>Hypocreomycetidae</taxon>
        <taxon>Hypocreales</taxon>
        <taxon>Clavicipitaceae</taxon>
        <taxon>Epichloe</taxon>
    </lineage>
</organism>
<keyword evidence="7 8" id="KW-0663">Pyridoxal phosphate</keyword>
<dbReference type="Proteomes" id="UP000594364">
    <property type="component" value="Chromosome 6"/>
</dbReference>
<evidence type="ECO:0000256" key="1">
    <source>
        <dbReference type="ARBA" id="ARBA00001933"/>
    </source>
</evidence>
<evidence type="ECO:0000256" key="3">
    <source>
        <dbReference type="ARBA" id="ARBA00008392"/>
    </source>
</evidence>
<dbReference type="InterPro" id="IPR004839">
    <property type="entry name" value="Aminotransferase_I/II_large"/>
</dbReference>
<evidence type="ECO:0000256" key="8">
    <source>
        <dbReference type="RuleBase" id="RU003693"/>
    </source>
</evidence>
<dbReference type="PANTHER" id="PTHR11879">
    <property type="entry name" value="ASPARTATE AMINOTRANSFERASE"/>
    <property type="match status" value="1"/>
</dbReference>
<evidence type="ECO:0000256" key="4">
    <source>
        <dbReference type="ARBA" id="ARBA00011738"/>
    </source>
</evidence>
<dbReference type="GO" id="GO:0030170">
    <property type="term" value="F:pyridoxal phosphate binding"/>
    <property type="evidence" value="ECO:0007669"/>
    <property type="project" value="InterPro"/>
</dbReference>
<feature type="domain" description="Aminotransferase class I/classII large" evidence="9">
    <location>
        <begin position="150"/>
        <end position="377"/>
    </location>
</feature>
<dbReference type="SUPFAM" id="SSF53383">
    <property type="entry name" value="PLP-dependent transferases"/>
    <property type="match status" value="1"/>
</dbReference>
<evidence type="ECO:0000313" key="10">
    <source>
        <dbReference type="EMBL" id="QPH15942.1"/>
    </source>
</evidence>
<dbReference type="GO" id="GO:0005829">
    <property type="term" value="C:cytosol"/>
    <property type="evidence" value="ECO:0007669"/>
    <property type="project" value="TreeGrafter"/>
</dbReference>
<dbReference type="InterPro" id="IPR000796">
    <property type="entry name" value="Asp_trans"/>
</dbReference>
<evidence type="ECO:0000256" key="6">
    <source>
        <dbReference type="ARBA" id="ARBA00022679"/>
    </source>
</evidence>
<dbReference type="InterPro" id="IPR015424">
    <property type="entry name" value="PyrdxlP-dep_Trfase"/>
</dbReference>
<comment type="subunit">
    <text evidence="4">Homodimer.</text>
</comment>
<dbReference type="CDD" id="cd00609">
    <property type="entry name" value="AAT_like"/>
    <property type="match status" value="1"/>
</dbReference>
<dbReference type="PROSITE" id="PS00599">
    <property type="entry name" value="AA_TRANSFER_CLASS_2"/>
    <property type="match status" value="1"/>
</dbReference>
<evidence type="ECO:0000256" key="2">
    <source>
        <dbReference type="ARBA" id="ARBA00007441"/>
    </source>
</evidence>
<evidence type="ECO:0000256" key="7">
    <source>
        <dbReference type="ARBA" id="ARBA00022898"/>
    </source>
</evidence>